<feature type="domain" description="C2H2-type" evidence="8">
    <location>
        <begin position="314"/>
        <end position="341"/>
    </location>
</feature>
<dbReference type="Gene3D" id="3.30.160.60">
    <property type="entry name" value="Classic Zinc Finger"/>
    <property type="match status" value="6"/>
</dbReference>
<feature type="domain" description="C2H2-type" evidence="8">
    <location>
        <begin position="286"/>
        <end position="313"/>
    </location>
</feature>
<evidence type="ECO:0000256" key="7">
    <source>
        <dbReference type="PROSITE-ProRule" id="PRU00042"/>
    </source>
</evidence>
<dbReference type="InterPro" id="IPR036236">
    <property type="entry name" value="Znf_C2H2_sf"/>
</dbReference>
<dbReference type="Pfam" id="PF13894">
    <property type="entry name" value="zf-C2H2_4"/>
    <property type="match status" value="1"/>
</dbReference>
<evidence type="ECO:0000313" key="9">
    <source>
        <dbReference type="EMBL" id="CAK8690654.1"/>
    </source>
</evidence>
<sequence length="369" mass="42954">MAAVLDVPVNDCNSAELLARLILEELKSIRKEMKDEMQKLANKFEHVILSNKYDMLLSKIMSDEEYNSHEMRNSDADYEEDEGMSLNYENTEGEAIVLENVDNMMEDKHQQVTKFIVEVQNDAVEENSSYSDEIPEIKENGSADHFIEETNSNRFRNVSKKLVLPLENIPNHTEEEEGLSSDEDTNKSVQIYKAAPLREKPYKCSYCPGSFSEKSTLMKHLDVHSSSVQFECKFCKRVFSRGALLKRHIRTHTGEKPFRCETCKKGFSSKWGMDQHVKTHTGERPYRCTYCNQSYGQKRSLNIHLMKHTGETPYTCKICDKTCYEQKRLIVHMRLHTGERPYQCEECDKAYPSRRGLSRHISRRHKKPL</sequence>
<feature type="domain" description="C2H2-type" evidence="8">
    <location>
        <begin position="230"/>
        <end position="257"/>
    </location>
</feature>
<name>A0ABP0GFU9_CLALP</name>
<dbReference type="Proteomes" id="UP001642483">
    <property type="component" value="Unassembled WGS sequence"/>
</dbReference>
<evidence type="ECO:0000256" key="1">
    <source>
        <dbReference type="ARBA" id="ARBA00004123"/>
    </source>
</evidence>
<evidence type="ECO:0000256" key="2">
    <source>
        <dbReference type="ARBA" id="ARBA00022723"/>
    </source>
</evidence>
<reference evidence="9 10" key="1">
    <citation type="submission" date="2024-02" db="EMBL/GenBank/DDBJ databases">
        <authorList>
            <person name="Daric V."/>
            <person name="Darras S."/>
        </authorList>
    </citation>
    <scope>NUCLEOTIDE SEQUENCE [LARGE SCALE GENOMIC DNA]</scope>
</reference>
<dbReference type="InterPro" id="IPR050888">
    <property type="entry name" value="ZnF_C2H2-type_TF"/>
</dbReference>
<keyword evidence="5" id="KW-0862">Zinc</keyword>
<dbReference type="PROSITE" id="PS00028">
    <property type="entry name" value="ZINC_FINGER_C2H2_1"/>
    <property type="match status" value="6"/>
</dbReference>
<gene>
    <name evidence="9" type="ORF">CVLEPA_LOCUS23245</name>
</gene>
<comment type="subcellular location">
    <subcellularLocation>
        <location evidence="1">Nucleus</location>
    </subcellularLocation>
</comment>
<evidence type="ECO:0000313" key="10">
    <source>
        <dbReference type="Proteomes" id="UP001642483"/>
    </source>
</evidence>
<dbReference type="InterPro" id="IPR013087">
    <property type="entry name" value="Znf_C2H2_type"/>
</dbReference>
<evidence type="ECO:0000256" key="4">
    <source>
        <dbReference type="ARBA" id="ARBA00022771"/>
    </source>
</evidence>
<keyword evidence="4 7" id="KW-0863">Zinc-finger</keyword>
<dbReference type="SUPFAM" id="SSF57667">
    <property type="entry name" value="beta-beta-alpha zinc fingers"/>
    <property type="match status" value="3"/>
</dbReference>
<evidence type="ECO:0000256" key="6">
    <source>
        <dbReference type="ARBA" id="ARBA00023242"/>
    </source>
</evidence>
<keyword evidence="2" id="KW-0479">Metal-binding</keyword>
<dbReference type="Pfam" id="PF00096">
    <property type="entry name" value="zf-C2H2"/>
    <property type="match status" value="5"/>
</dbReference>
<proteinExistence type="predicted"/>
<accession>A0ABP0GFU9</accession>
<keyword evidence="10" id="KW-1185">Reference proteome</keyword>
<evidence type="ECO:0000256" key="3">
    <source>
        <dbReference type="ARBA" id="ARBA00022737"/>
    </source>
</evidence>
<dbReference type="SMART" id="SM00355">
    <property type="entry name" value="ZnF_C2H2"/>
    <property type="match status" value="6"/>
</dbReference>
<dbReference type="PROSITE" id="PS50157">
    <property type="entry name" value="ZINC_FINGER_C2H2_2"/>
    <property type="match status" value="6"/>
</dbReference>
<evidence type="ECO:0000259" key="8">
    <source>
        <dbReference type="PROSITE" id="PS50157"/>
    </source>
</evidence>
<feature type="domain" description="C2H2-type" evidence="8">
    <location>
        <begin position="258"/>
        <end position="285"/>
    </location>
</feature>
<dbReference type="EMBL" id="CAWYQH010000119">
    <property type="protein sequence ID" value="CAK8690654.1"/>
    <property type="molecule type" value="Genomic_DNA"/>
</dbReference>
<protein>
    <recommendedName>
        <fullName evidence="8">C2H2-type domain-containing protein</fullName>
    </recommendedName>
</protein>
<feature type="domain" description="C2H2-type" evidence="8">
    <location>
        <begin position="342"/>
        <end position="369"/>
    </location>
</feature>
<keyword evidence="6" id="KW-0539">Nucleus</keyword>
<comment type="caution">
    <text evidence="9">The sequence shown here is derived from an EMBL/GenBank/DDBJ whole genome shotgun (WGS) entry which is preliminary data.</text>
</comment>
<evidence type="ECO:0000256" key="5">
    <source>
        <dbReference type="ARBA" id="ARBA00022833"/>
    </source>
</evidence>
<keyword evidence="3" id="KW-0677">Repeat</keyword>
<dbReference type="PANTHER" id="PTHR24406">
    <property type="entry name" value="TRANSCRIPTIONAL REPRESSOR CTCFL-RELATED"/>
    <property type="match status" value="1"/>
</dbReference>
<organism evidence="9 10">
    <name type="scientific">Clavelina lepadiformis</name>
    <name type="common">Light-bulb sea squirt</name>
    <name type="synonym">Ascidia lepadiformis</name>
    <dbReference type="NCBI Taxonomy" id="159417"/>
    <lineage>
        <taxon>Eukaryota</taxon>
        <taxon>Metazoa</taxon>
        <taxon>Chordata</taxon>
        <taxon>Tunicata</taxon>
        <taxon>Ascidiacea</taxon>
        <taxon>Aplousobranchia</taxon>
        <taxon>Clavelinidae</taxon>
        <taxon>Clavelina</taxon>
    </lineage>
</organism>
<feature type="domain" description="C2H2-type" evidence="8">
    <location>
        <begin position="202"/>
        <end position="229"/>
    </location>
</feature>